<keyword evidence="1" id="KW-0472">Membrane</keyword>
<comment type="caution">
    <text evidence="2">The sequence shown here is derived from an EMBL/GenBank/DDBJ whole genome shotgun (WGS) entry which is preliminary data.</text>
</comment>
<dbReference type="OMA" id="DQLQWEV"/>
<proteinExistence type="predicted"/>
<keyword evidence="1" id="KW-1133">Transmembrane helix</keyword>
<keyword evidence="3" id="KW-1185">Reference proteome</keyword>
<dbReference type="Pfam" id="PF10166">
    <property type="entry name" value="DUF2368"/>
    <property type="match status" value="1"/>
</dbReference>
<keyword evidence="1" id="KW-0812">Transmembrane</keyword>
<reference evidence="2 3" key="1">
    <citation type="submission" date="2014-11" db="EMBL/GenBank/DDBJ databases">
        <title>Genetic blueprint of the zoonotic pathogen Toxocara canis.</title>
        <authorList>
            <person name="Zhu X.-Q."/>
            <person name="Korhonen P.K."/>
            <person name="Cai H."/>
            <person name="Young N.D."/>
            <person name="Nejsum P."/>
            <person name="von Samson-Himmelstjerna G."/>
            <person name="Boag P.R."/>
            <person name="Tan P."/>
            <person name="Li Q."/>
            <person name="Min J."/>
            <person name="Yang Y."/>
            <person name="Wang X."/>
            <person name="Fang X."/>
            <person name="Hall R.S."/>
            <person name="Hofmann A."/>
            <person name="Sternberg P.W."/>
            <person name="Jex A.R."/>
            <person name="Gasser R.B."/>
        </authorList>
    </citation>
    <scope>NUCLEOTIDE SEQUENCE [LARGE SCALE GENOMIC DNA]</scope>
    <source>
        <strain evidence="2">PN_DK_2014</strain>
    </source>
</reference>
<dbReference type="AlphaFoldDB" id="A0A0B2VP58"/>
<dbReference type="GO" id="GO:0005886">
    <property type="term" value="C:plasma membrane"/>
    <property type="evidence" value="ECO:0007669"/>
    <property type="project" value="InterPro"/>
</dbReference>
<dbReference type="STRING" id="6265.A0A0B2VP58"/>
<organism evidence="2 3">
    <name type="scientific">Toxocara canis</name>
    <name type="common">Canine roundworm</name>
    <dbReference type="NCBI Taxonomy" id="6265"/>
    <lineage>
        <taxon>Eukaryota</taxon>
        <taxon>Metazoa</taxon>
        <taxon>Ecdysozoa</taxon>
        <taxon>Nematoda</taxon>
        <taxon>Chromadorea</taxon>
        <taxon>Rhabditida</taxon>
        <taxon>Spirurina</taxon>
        <taxon>Ascaridomorpha</taxon>
        <taxon>Ascaridoidea</taxon>
        <taxon>Toxocaridae</taxon>
        <taxon>Toxocara</taxon>
    </lineage>
</organism>
<evidence type="ECO:0000313" key="2">
    <source>
        <dbReference type="EMBL" id="KHN83358.1"/>
    </source>
</evidence>
<protein>
    <recommendedName>
        <fullName evidence="4">Plasminogen receptor (KT)</fullName>
    </recommendedName>
</protein>
<sequence length="142" mass="16145">MGAAWSTPSVSQKDIDRLSVAYDRQISDQIALNNLQFEQKRAFELARNRESIGWEVMAASTVTLALVVTAALLKNKFMGVPIIALVMGAGYRYDKCYGDHDKEIRDCAERLLREDRRRFEMIGGPITLAEIDDRILSKERSY</sequence>
<dbReference type="PANTHER" id="PTHR13411">
    <property type="entry name" value="PLASMINOGEN RECEPTOR (KT)"/>
    <property type="match status" value="1"/>
</dbReference>
<evidence type="ECO:0008006" key="4">
    <source>
        <dbReference type="Google" id="ProtNLM"/>
    </source>
</evidence>
<accession>A0A0B2VP58</accession>
<name>A0A0B2VP58_TOXCA</name>
<evidence type="ECO:0000256" key="1">
    <source>
        <dbReference type="SAM" id="Phobius"/>
    </source>
</evidence>
<dbReference type="OrthoDB" id="10256697at2759"/>
<feature type="transmembrane region" description="Helical" evidence="1">
    <location>
        <begin position="52"/>
        <end position="73"/>
    </location>
</feature>
<dbReference type="InterPro" id="IPR019319">
    <property type="entry name" value="Plg-R(KT)"/>
</dbReference>
<evidence type="ECO:0000313" key="3">
    <source>
        <dbReference type="Proteomes" id="UP000031036"/>
    </source>
</evidence>
<gene>
    <name evidence="2" type="ORF">Tcan_05423</name>
</gene>
<dbReference type="Proteomes" id="UP000031036">
    <property type="component" value="Unassembled WGS sequence"/>
</dbReference>
<dbReference type="PANTHER" id="PTHR13411:SF6">
    <property type="entry name" value="PLASMINOGEN RECEPTOR (KT)"/>
    <property type="match status" value="1"/>
</dbReference>
<dbReference type="EMBL" id="JPKZ01001201">
    <property type="protein sequence ID" value="KHN83358.1"/>
    <property type="molecule type" value="Genomic_DNA"/>
</dbReference>